<organism evidence="1 2">
    <name type="scientific">Brevundimonas terrae</name>
    <dbReference type="NCBI Taxonomy" id="363631"/>
    <lineage>
        <taxon>Bacteria</taxon>
        <taxon>Pseudomonadati</taxon>
        <taxon>Pseudomonadota</taxon>
        <taxon>Alphaproteobacteria</taxon>
        <taxon>Caulobacterales</taxon>
        <taxon>Caulobacteraceae</taxon>
        <taxon>Brevundimonas</taxon>
    </lineage>
</organism>
<evidence type="ECO:0000313" key="2">
    <source>
        <dbReference type="Proteomes" id="UP001500791"/>
    </source>
</evidence>
<comment type="caution">
    <text evidence="1">The sequence shown here is derived from an EMBL/GenBank/DDBJ whole genome shotgun (WGS) entry which is preliminary data.</text>
</comment>
<gene>
    <name evidence="1" type="ORF">GCM10009093_24600</name>
</gene>
<dbReference type="Pfam" id="PF07799">
    <property type="entry name" value="DUF1643"/>
    <property type="match status" value="1"/>
</dbReference>
<name>A0ABN0YIT5_9CAUL</name>
<accession>A0ABN0YIT5</accession>
<protein>
    <submittedName>
        <fullName evidence="1">DUF1643 domain-containing protein</fullName>
    </submittedName>
</protein>
<sequence>MRKTKILADQLDLIPPDPAQQHQHDPGGKVRMALMAGVRGDAEFSADGRHRTLMRRWLGDAFPDRYVLFIGMNPSTADAEVNDPTCAREWTFTQREGFAAMVKANVGDYRATHPKMLLEDGVVVSSPANLPAIRAQAKGASRVILCHGKLNKALVPAGKALVEALNADGIDIWCFGTNGDGSPKHPLYLRADTPLVRWMPK</sequence>
<dbReference type="InterPro" id="IPR012441">
    <property type="entry name" value="DUF1643"/>
</dbReference>
<dbReference type="RefSeq" id="WP_167177861.1">
    <property type="nucleotide sequence ID" value="NZ_BAAAEJ010000008.1"/>
</dbReference>
<proteinExistence type="predicted"/>
<dbReference type="Proteomes" id="UP001500791">
    <property type="component" value="Unassembled WGS sequence"/>
</dbReference>
<evidence type="ECO:0000313" key="1">
    <source>
        <dbReference type="EMBL" id="GAA0397005.1"/>
    </source>
</evidence>
<dbReference type="EMBL" id="BAAAEJ010000008">
    <property type="protein sequence ID" value="GAA0397005.1"/>
    <property type="molecule type" value="Genomic_DNA"/>
</dbReference>
<keyword evidence="2" id="KW-1185">Reference proteome</keyword>
<reference evidence="1 2" key="1">
    <citation type="journal article" date="2019" name="Int. J. Syst. Evol. Microbiol.">
        <title>The Global Catalogue of Microorganisms (GCM) 10K type strain sequencing project: providing services to taxonomists for standard genome sequencing and annotation.</title>
        <authorList>
            <consortium name="The Broad Institute Genomics Platform"/>
            <consortium name="The Broad Institute Genome Sequencing Center for Infectious Disease"/>
            <person name="Wu L."/>
            <person name="Ma J."/>
        </authorList>
    </citation>
    <scope>NUCLEOTIDE SEQUENCE [LARGE SCALE GENOMIC DNA]</scope>
    <source>
        <strain evidence="1 2">JCM 13476</strain>
    </source>
</reference>